<keyword evidence="3" id="KW-0804">Transcription</keyword>
<keyword evidence="1" id="KW-0805">Transcription regulation</keyword>
<dbReference type="PANTHER" id="PTHR46796">
    <property type="entry name" value="HTH-TYPE TRANSCRIPTIONAL ACTIVATOR RHAS-RELATED"/>
    <property type="match status" value="1"/>
</dbReference>
<protein>
    <submittedName>
        <fullName evidence="5">Helix-turn-helix domain-containing protein</fullName>
    </submittedName>
</protein>
<evidence type="ECO:0000313" key="5">
    <source>
        <dbReference type="EMBL" id="MDY0745262.1"/>
    </source>
</evidence>
<dbReference type="Proteomes" id="UP001285263">
    <property type="component" value="Unassembled WGS sequence"/>
</dbReference>
<reference evidence="5 6" key="1">
    <citation type="submission" date="2023-11" db="EMBL/GenBank/DDBJ databases">
        <title>Paucibacter sp. nov., isolated from fresh soil in Korea.</title>
        <authorList>
            <person name="Le N.T.T."/>
        </authorList>
    </citation>
    <scope>NUCLEOTIDE SEQUENCE [LARGE SCALE GENOMIC DNA]</scope>
    <source>
        <strain evidence="5 6">R3-3</strain>
    </source>
</reference>
<proteinExistence type="predicted"/>
<dbReference type="SUPFAM" id="SSF46689">
    <property type="entry name" value="Homeodomain-like"/>
    <property type="match status" value="1"/>
</dbReference>
<gene>
    <name evidence="5" type="ORF">SNE35_12140</name>
</gene>
<name>A0ABU5DG56_9BURK</name>
<accession>A0ABU5DG56</accession>
<evidence type="ECO:0000259" key="4">
    <source>
        <dbReference type="PROSITE" id="PS01124"/>
    </source>
</evidence>
<dbReference type="Pfam" id="PF12833">
    <property type="entry name" value="HTH_18"/>
    <property type="match status" value="1"/>
</dbReference>
<dbReference type="InterPro" id="IPR003313">
    <property type="entry name" value="AraC-bd"/>
</dbReference>
<dbReference type="PROSITE" id="PS00041">
    <property type="entry name" value="HTH_ARAC_FAMILY_1"/>
    <property type="match status" value="1"/>
</dbReference>
<comment type="caution">
    <text evidence="5">The sequence shown here is derived from an EMBL/GenBank/DDBJ whole genome shotgun (WGS) entry which is preliminary data.</text>
</comment>
<sequence length="278" mass="30366">MNLLRRRQEFWGHGPAPREAGGFSFHLLSANAPEDEVRPHSHEEAHFVLVLAGGYMSSANGAPFVSQTPLLVFNPAGTTHCDRFHKGQGRFFAISGGACEGRARAVVDPWALWCAQNAARDFESGDASALRLEACALQLMDCVLPHSRDDVAPRGSRPPAWLKSVFEMSFMSDDVASSASDLAAHAGVHPVHLARIYRRWLNCSPGEFLRGRRLERAAALLGAGTASLADVAAATGFVDQAHLTRQFKTAFDTTPARWRRLRHQHQVSPIQDEPNASP</sequence>
<dbReference type="InterPro" id="IPR009057">
    <property type="entry name" value="Homeodomain-like_sf"/>
</dbReference>
<dbReference type="EMBL" id="JAXCLA010000004">
    <property type="protein sequence ID" value="MDY0745262.1"/>
    <property type="molecule type" value="Genomic_DNA"/>
</dbReference>
<keyword evidence="6" id="KW-1185">Reference proteome</keyword>
<organism evidence="5 6">
    <name type="scientific">Roseateles agri</name>
    <dbReference type="NCBI Taxonomy" id="3098619"/>
    <lineage>
        <taxon>Bacteria</taxon>
        <taxon>Pseudomonadati</taxon>
        <taxon>Pseudomonadota</taxon>
        <taxon>Betaproteobacteria</taxon>
        <taxon>Burkholderiales</taxon>
        <taxon>Sphaerotilaceae</taxon>
        <taxon>Roseateles</taxon>
    </lineage>
</organism>
<evidence type="ECO:0000256" key="1">
    <source>
        <dbReference type="ARBA" id="ARBA00023015"/>
    </source>
</evidence>
<dbReference type="Pfam" id="PF02311">
    <property type="entry name" value="AraC_binding"/>
    <property type="match status" value="1"/>
</dbReference>
<evidence type="ECO:0000256" key="3">
    <source>
        <dbReference type="ARBA" id="ARBA00023163"/>
    </source>
</evidence>
<feature type="domain" description="HTH araC/xylS-type" evidence="4">
    <location>
        <begin position="178"/>
        <end position="261"/>
    </location>
</feature>
<dbReference type="InterPro" id="IPR018060">
    <property type="entry name" value="HTH_AraC"/>
</dbReference>
<dbReference type="InterPro" id="IPR050204">
    <property type="entry name" value="AraC_XylS_family_regulators"/>
</dbReference>
<dbReference type="PROSITE" id="PS01124">
    <property type="entry name" value="HTH_ARAC_FAMILY_2"/>
    <property type="match status" value="1"/>
</dbReference>
<dbReference type="SMART" id="SM00342">
    <property type="entry name" value="HTH_ARAC"/>
    <property type="match status" value="1"/>
</dbReference>
<evidence type="ECO:0000313" key="6">
    <source>
        <dbReference type="Proteomes" id="UP001285263"/>
    </source>
</evidence>
<evidence type="ECO:0000256" key="2">
    <source>
        <dbReference type="ARBA" id="ARBA00023125"/>
    </source>
</evidence>
<dbReference type="Gene3D" id="1.10.10.60">
    <property type="entry name" value="Homeodomain-like"/>
    <property type="match status" value="1"/>
</dbReference>
<keyword evidence="2" id="KW-0238">DNA-binding</keyword>
<dbReference type="InterPro" id="IPR018062">
    <property type="entry name" value="HTH_AraC-typ_CS"/>
</dbReference>
<dbReference type="RefSeq" id="WP_320423172.1">
    <property type="nucleotide sequence ID" value="NZ_JAXCLA010000004.1"/>
</dbReference>